<name>A0A1H7H742_9ACTN</name>
<dbReference type="Proteomes" id="UP000198953">
    <property type="component" value="Unassembled WGS sequence"/>
</dbReference>
<proteinExistence type="predicted"/>
<gene>
    <name evidence="1" type="ORF">SAMN05660976_00605</name>
</gene>
<dbReference type="EMBL" id="FOBF01000001">
    <property type="protein sequence ID" value="SEK46216.1"/>
    <property type="molecule type" value="Genomic_DNA"/>
</dbReference>
<dbReference type="STRING" id="46177.SAMN05660976_00605"/>
<protein>
    <submittedName>
        <fullName evidence="1">Uncharacterized protein</fullName>
    </submittedName>
</protein>
<accession>A0A1H7H742</accession>
<organism evidence="1 2">
    <name type="scientific">Nonomuraea pusilla</name>
    <dbReference type="NCBI Taxonomy" id="46177"/>
    <lineage>
        <taxon>Bacteria</taxon>
        <taxon>Bacillati</taxon>
        <taxon>Actinomycetota</taxon>
        <taxon>Actinomycetes</taxon>
        <taxon>Streptosporangiales</taxon>
        <taxon>Streptosporangiaceae</taxon>
        <taxon>Nonomuraea</taxon>
    </lineage>
</organism>
<sequence length="90" mass="10379">MDMNETHIDELLQLERQKLALQFAAIETRIDDKIKASEHRVVEAVTNAITSAVMDLKRDNMALQAGLTDLRTELKQDILRLEQKLDNQVY</sequence>
<dbReference type="AlphaFoldDB" id="A0A1H7H742"/>
<reference evidence="1 2" key="1">
    <citation type="submission" date="2016-10" db="EMBL/GenBank/DDBJ databases">
        <authorList>
            <person name="de Groot N.N."/>
        </authorList>
    </citation>
    <scope>NUCLEOTIDE SEQUENCE [LARGE SCALE GENOMIC DNA]</scope>
    <source>
        <strain evidence="1 2">DSM 43357</strain>
    </source>
</reference>
<keyword evidence="2" id="KW-1185">Reference proteome</keyword>
<evidence type="ECO:0000313" key="1">
    <source>
        <dbReference type="EMBL" id="SEK46216.1"/>
    </source>
</evidence>
<evidence type="ECO:0000313" key="2">
    <source>
        <dbReference type="Proteomes" id="UP000198953"/>
    </source>
</evidence>